<comment type="caution">
    <text evidence="1">The sequence shown here is derived from an EMBL/GenBank/DDBJ whole genome shotgun (WGS) entry which is preliminary data.</text>
</comment>
<reference evidence="1 2" key="1">
    <citation type="submission" date="2021-06" db="EMBL/GenBank/DDBJ databases">
        <authorList>
            <person name="Lu T."/>
            <person name="Wang Q."/>
            <person name="Han X."/>
        </authorList>
    </citation>
    <scope>NUCLEOTIDE SEQUENCE [LARGE SCALE GENOMIC DNA]</scope>
    <source>
        <strain evidence="1 2">LAM0050</strain>
    </source>
</reference>
<keyword evidence="2" id="KW-1185">Reference proteome</keyword>
<dbReference type="Proteomes" id="UP000722165">
    <property type="component" value="Unassembled WGS sequence"/>
</dbReference>
<dbReference type="EMBL" id="JAHSPR010000003">
    <property type="protein sequence ID" value="MBV4396785.1"/>
    <property type="molecule type" value="Genomic_DNA"/>
</dbReference>
<dbReference type="RefSeq" id="WP_217734843.1">
    <property type="nucleotide sequence ID" value="NZ_JAHSPR010000003.1"/>
</dbReference>
<dbReference type="Pfam" id="PF01042">
    <property type="entry name" value="Ribonuc_L-PSP"/>
    <property type="match status" value="1"/>
</dbReference>
<protein>
    <submittedName>
        <fullName evidence="1">RidA family protein</fullName>
    </submittedName>
</protein>
<organism evidence="1 2">
    <name type="scientific">Advenella alkanexedens</name>
    <dbReference type="NCBI Taxonomy" id="1481665"/>
    <lineage>
        <taxon>Bacteria</taxon>
        <taxon>Pseudomonadati</taxon>
        <taxon>Pseudomonadota</taxon>
        <taxon>Betaproteobacteria</taxon>
        <taxon>Burkholderiales</taxon>
        <taxon>Alcaligenaceae</taxon>
    </lineage>
</organism>
<gene>
    <name evidence="1" type="ORF">KU392_05885</name>
</gene>
<name>A0ABS6NMC8_9BURK</name>
<dbReference type="CDD" id="cd00448">
    <property type="entry name" value="YjgF_YER057c_UK114_family"/>
    <property type="match status" value="1"/>
</dbReference>
<proteinExistence type="predicted"/>
<accession>A0ABS6NMC8</accession>
<evidence type="ECO:0000313" key="1">
    <source>
        <dbReference type="EMBL" id="MBV4396785.1"/>
    </source>
</evidence>
<sequence length="130" mass="14741">MRKSIYIDGFSHGNNPVPAACLHHNILMSGAIFGTDKTTGKIPESIEQQCQLMFENTRRILEKAGGNWKDVIKMTFYLRPEVSRALLNQYWVDIFSDETSRPARHVIVSNTLPASMDMQCDLFAIMAPHN</sequence>
<dbReference type="InterPro" id="IPR006175">
    <property type="entry name" value="YjgF/YER057c/UK114"/>
</dbReference>
<evidence type="ECO:0000313" key="2">
    <source>
        <dbReference type="Proteomes" id="UP000722165"/>
    </source>
</evidence>